<dbReference type="AlphaFoldDB" id="X0XF81"/>
<evidence type="ECO:0000259" key="2">
    <source>
        <dbReference type="PROSITE" id="PS50112"/>
    </source>
</evidence>
<feature type="transmembrane region" description="Helical" evidence="1">
    <location>
        <begin position="49"/>
        <end position="67"/>
    </location>
</feature>
<feature type="non-terminal residue" evidence="3">
    <location>
        <position position="1"/>
    </location>
</feature>
<dbReference type="PROSITE" id="PS50112">
    <property type="entry name" value="PAS"/>
    <property type="match status" value="1"/>
</dbReference>
<organism evidence="3">
    <name type="scientific">marine sediment metagenome</name>
    <dbReference type="NCBI Taxonomy" id="412755"/>
    <lineage>
        <taxon>unclassified sequences</taxon>
        <taxon>metagenomes</taxon>
        <taxon>ecological metagenomes</taxon>
    </lineage>
</organism>
<comment type="caution">
    <text evidence="3">The sequence shown here is derived from an EMBL/GenBank/DDBJ whole genome shotgun (WGS) entry which is preliminary data.</text>
</comment>
<keyword evidence="1" id="KW-0472">Membrane</keyword>
<dbReference type="Gene3D" id="1.20.120.1760">
    <property type="match status" value="1"/>
</dbReference>
<evidence type="ECO:0000313" key="3">
    <source>
        <dbReference type="EMBL" id="GAG23596.1"/>
    </source>
</evidence>
<feature type="transmembrane region" description="Helical" evidence="1">
    <location>
        <begin position="79"/>
        <end position="96"/>
    </location>
</feature>
<dbReference type="InterPro" id="IPR013767">
    <property type="entry name" value="PAS_fold"/>
</dbReference>
<proteinExistence type="predicted"/>
<dbReference type="InterPro" id="IPR000462">
    <property type="entry name" value="CDP-OH_P_trans"/>
</dbReference>
<dbReference type="Pfam" id="PF00989">
    <property type="entry name" value="PAS"/>
    <property type="match status" value="1"/>
</dbReference>
<reference evidence="3" key="1">
    <citation type="journal article" date="2014" name="Front. Microbiol.">
        <title>High frequency of phylogenetically diverse reductive dehalogenase-homologous genes in deep subseafloor sedimentary metagenomes.</title>
        <authorList>
            <person name="Kawai M."/>
            <person name="Futagami T."/>
            <person name="Toyoda A."/>
            <person name="Takaki Y."/>
            <person name="Nishi S."/>
            <person name="Hori S."/>
            <person name="Arai W."/>
            <person name="Tsubouchi T."/>
            <person name="Morono Y."/>
            <person name="Uchiyama I."/>
            <person name="Ito T."/>
            <person name="Fujiyama A."/>
            <person name="Inagaki F."/>
            <person name="Takami H."/>
        </authorList>
    </citation>
    <scope>NUCLEOTIDE SEQUENCE</scope>
    <source>
        <strain evidence="3">Expedition CK06-06</strain>
    </source>
</reference>
<dbReference type="Gene3D" id="3.30.450.20">
    <property type="entry name" value="PAS domain"/>
    <property type="match status" value="1"/>
</dbReference>
<dbReference type="SUPFAM" id="SSF55785">
    <property type="entry name" value="PYP-like sensor domain (PAS domain)"/>
    <property type="match status" value="1"/>
</dbReference>
<keyword evidence="1" id="KW-1133">Transmembrane helix</keyword>
<evidence type="ECO:0000256" key="1">
    <source>
        <dbReference type="SAM" id="Phobius"/>
    </source>
</evidence>
<feature type="domain" description="PAS" evidence="2">
    <location>
        <begin position="149"/>
        <end position="219"/>
    </location>
</feature>
<dbReference type="Pfam" id="PF01066">
    <property type="entry name" value="CDP-OH_P_transf"/>
    <property type="match status" value="1"/>
</dbReference>
<name>X0XF81_9ZZZZ</name>
<keyword evidence="1" id="KW-0812">Transmembrane</keyword>
<dbReference type="CDD" id="cd00130">
    <property type="entry name" value="PAS"/>
    <property type="match status" value="1"/>
</dbReference>
<dbReference type="SMART" id="SM00091">
    <property type="entry name" value="PAS"/>
    <property type="match status" value="1"/>
</dbReference>
<feature type="transmembrane region" description="Helical" evidence="1">
    <location>
        <begin position="20"/>
        <end position="37"/>
    </location>
</feature>
<dbReference type="GO" id="GO:0008654">
    <property type="term" value="P:phospholipid biosynthetic process"/>
    <property type="evidence" value="ECO:0007669"/>
    <property type="project" value="InterPro"/>
</dbReference>
<feature type="non-terminal residue" evidence="3">
    <location>
        <position position="254"/>
    </location>
</feature>
<dbReference type="InterPro" id="IPR000014">
    <property type="entry name" value="PAS"/>
</dbReference>
<dbReference type="NCBIfam" id="TIGR00229">
    <property type="entry name" value="sensory_box"/>
    <property type="match status" value="1"/>
</dbReference>
<dbReference type="GO" id="GO:0016780">
    <property type="term" value="F:phosphotransferase activity, for other substituted phosphate groups"/>
    <property type="evidence" value="ECO:0007669"/>
    <property type="project" value="InterPro"/>
</dbReference>
<protein>
    <recommendedName>
        <fullName evidence="2">PAS domain-containing protein</fullName>
    </recommendedName>
</protein>
<dbReference type="EMBL" id="BARS01039842">
    <property type="protein sequence ID" value="GAG23596.1"/>
    <property type="molecule type" value="Genomic_DNA"/>
</dbReference>
<dbReference type="GO" id="GO:0006355">
    <property type="term" value="P:regulation of DNA-templated transcription"/>
    <property type="evidence" value="ECO:0007669"/>
    <property type="project" value="InterPro"/>
</dbReference>
<accession>X0XF81</accession>
<dbReference type="InterPro" id="IPR043130">
    <property type="entry name" value="CDP-OH_PTrfase_TM_dom"/>
</dbReference>
<gene>
    <name evidence="3" type="ORF">S01H1_60816</name>
</gene>
<dbReference type="InterPro" id="IPR035965">
    <property type="entry name" value="PAS-like_dom_sf"/>
</dbReference>
<dbReference type="GO" id="GO:0016020">
    <property type="term" value="C:membrane"/>
    <property type="evidence" value="ECO:0007669"/>
    <property type="project" value="InterPro"/>
</dbReference>
<sequence length="254" mass="28779">GLIARRLNQVTELGGKLDSWGDFATVITVALCAWWLWPELVRQEVPFVIAVLVSYTVPVILAFLKYGRLTSYQTWTTKLSLVLTSIGLLLALMGGPQWLFELAVPILVFAGIEEIAITTILPRWQFNVPTIWHAITIERERAKEEVMESEEKLRTVLTNIEDGYFEVDLTGNLTFFNPILCKYLGYTEAELLGMNNQQFMTPATAAEAYKVFNEVYRTGKTTQAFDWDVITKNGERRFGESSVSLIRDSEGQPI</sequence>